<dbReference type="AlphaFoldDB" id="A0A7N2KWD4"/>
<dbReference type="Gramene" id="QL02p048065:mrna">
    <property type="protein sequence ID" value="QL02p048065:mrna"/>
    <property type="gene ID" value="QL02p048065"/>
</dbReference>
<reference evidence="2" key="1">
    <citation type="journal article" date="2016" name="G3 (Bethesda)">
        <title>First Draft Assembly and Annotation of the Genome of a California Endemic Oak Quercus lobata Nee (Fagaceae).</title>
        <authorList>
            <person name="Sork V.L."/>
            <person name="Fitz-Gibbon S.T."/>
            <person name="Puiu D."/>
            <person name="Crepeau M."/>
            <person name="Gugger P.F."/>
            <person name="Sherman R."/>
            <person name="Stevens K."/>
            <person name="Langley C.H."/>
            <person name="Pellegrini M."/>
            <person name="Salzberg S.L."/>
        </authorList>
    </citation>
    <scope>NUCLEOTIDE SEQUENCE [LARGE SCALE GENOMIC DNA]</scope>
    <source>
        <strain evidence="2">cv. SW786</strain>
    </source>
</reference>
<proteinExistence type="predicted"/>
<name>A0A7N2KWD4_QUELO</name>
<dbReference type="EnsemblPlants" id="QL02p048065:mrna">
    <property type="protein sequence ID" value="QL02p048065:mrna"/>
    <property type="gene ID" value="QL02p048065"/>
</dbReference>
<sequence>MIMFNLDSLNEDRPKIIQDQGWAKGCILESPNSFIESLVQRCQNKAQEYKPDIIFLMETRLAKDKGKEILHRYAFWNGSEYPREGLSGGLLLGWMPNWNFDIQYGSKHMIYANLHDYKGNPLSITFVYKQPDHAKREEEDKLSFNNRKIEGADLFQQTLFDLELCELEARG</sequence>
<accession>A0A7N2KWD4</accession>
<reference evidence="1" key="2">
    <citation type="submission" date="2021-01" db="UniProtKB">
        <authorList>
            <consortium name="EnsemblPlants"/>
        </authorList>
    </citation>
    <scope>IDENTIFICATION</scope>
</reference>
<organism evidence="1 2">
    <name type="scientific">Quercus lobata</name>
    <name type="common">Valley oak</name>
    <dbReference type="NCBI Taxonomy" id="97700"/>
    <lineage>
        <taxon>Eukaryota</taxon>
        <taxon>Viridiplantae</taxon>
        <taxon>Streptophyta</taxon>
        <taxon>Embryophyta</taxon>
        <taxon>Tracheophyta</taxon>
        <taxon>Spermatophyta</taxon>
        <taxon>Magnoliopsida</taxon>
        <taxon>eudicotyledons</taxon>
        <taxon>Gunneridae</taxon>
        <taxon>Pentapetalae</taxon>
        <taxon>rosids</taxon>
        <taxon>fabids</taxon>
        <taxon>Fagales</taxon>
        <taxon>Fagaceae</taxon>
        <taxon>Quercus</taxon>
    </lineage>
</organism>
<dbReference type="InParanoid" id="A0A7N2KWD4"/>
<evidence type="ECO:0000313" key="2">
    <source>
        <dbReference type="Proteomes" id="UP000594261"/>
    </source>
</evidence>
<dbReference type="Proteomes" id="UP000594261">
    <property type="component" value="Chromosome 2"/>
</dbReference>
<evidence type="ECO:0008006" key="3">
    <source>
        <dbReference type="Google" id="ProtNLM"/>
    </source>
</evidence>
<keyword evidence="2" id="KW-1185">Reference proteome</keyword>
<evidence type="ECO:0000313" key="1">
    <source>
        <dbReference type="EnsemblPlants" id="QL02p048065:mrna"/>
    </source>
</evidence>
<protein>
    <recommendedName>
        <fullName evidence="3">Endonuclease/exonuclease/phosphatase domain-containing protein</fullName>
    </recommendedName>
</protein>